<dbReference type="Proteomes" id="UP000245926">
    <property type="component" value="Chromosome"/>
</dbReference>
<protein>
    <recommendedName>
        <fullName evidence="1">PilZ domain-containing protein</fullName>
    </recommendedName>
</protein>
<feature type="domain" description="PilZ" evidence="1">
    <location>
        <begin position="15"/>
        <end position="78"/>
    </location>
</feature>
<dbReference type="OrthoDB" id="7188320at2"/>
<dbReference type="EMBL" id="CP029550">
    <property type="protein sequence ID" value="AWN39375.1"/>
    <property type="molecule type" value="Genomic_DNA"/>
</dbReference>
<evidence type="ECO:0000313" key="3">
    <source>
        <dbReference type="Proteomes" id="UP000245926"/>
    </source>
</evidence>
<sequence>MLSMTLSGNRIRRKGRILIENREDVLVSIVALSEVGARISLSDAIQVPNAFTLVIDPQQIRMACQVLWHSGGEVGVRFD</sequence>
<proteinExistence type="predicted"/>
<dbReference type="KEGG" id="mets:DK389_00900"/>
<dbReference type="Pfam" id="PF07238">
    <property type="entry name" value="PilZ"/>
    <property type="match status" value="1"/>
</dbReference>
<reference evidence="3" key="1">
    <citation type="submission" date="2018-05" db="EMBL/GenBank/DDBJ databases">
        <title>Complete Genome Sequence of Methylobacterium sp. 17SD2-17.</title>
        <authorList>
            <person name="Srinivasan S."/>
        </authorList>
    </citation>
    <scope>NUCLEOTIDE SEQUENCE [LARGE SCALE GENOMIC DNA]</scope>
    <source>
        <strain evidence="3">17SD2-17</strain>
    </source>
</reference>
<dbReference type="InterPro" id="IPR009875">
    <property type="entry name" value="PilZ_domain"/>
</dbReference>
<dbReference type="AlphaFoldDB" id="A0A2U8W015"/>
<name>A0A2U8W015_9HYPH</name>
<evidence type="ECO:0000259" key="1">
    <source>
        <dbReference type="Pfam" id="PF07238"/>
    </source>
</evidence>
<dbReference type="RefSeq" id="WP_109886898.1">
    <property type="nucleotide sequence ID" value="NZ_CP029550.1"/>
</dbReference>
<keyword evidence="3" id="KW-1185">Reference proteome</keyword>
<evidence type="ECO:0000313" key="2">
    <source>
        <dbReference type="EMBL" id="AWN39375.1"/>
    </source>
</evidence>
<accession>A0A2U8W015</accession>
<gene>
    <name evidence="2" type="ORF">DK389_00900</name>
</gene>
<dbReference type="GO" id="GO:0035438">
    <property type="term" value="F:cyclic-di-GMP binding"/>
    <property type="evidence" value="ECO:0007669"/>
    <property type="project" value="InterPro"/>
</dbReference>
<organism evidence="2 3">
    <name type="scientific">Methylobacterium durans</name>
    <dbReference type="NCBI Taxonomy" id="2202825"/>
    <lineage>
        <taxon>Bacteria</taxon>
        <taxon>Pseudomonadati</taxon>
        <taxon>Pseudomonadota</taxon>
        <taxon>Alphaproteobacteria</taxon>
        <taxon>Hyphomicrobiales</taxon>
        <taxon>Methylobacteriaceae</taxon>
        <taxon>Methylobacterium</taxon>
    </lineage>
</organism>